<dbReference type="KEGG" id="ckl:CKL_1565"/>
<dbReference type="Pfam" id="PF22780">
    <property type="entry name" value="HI0933_like_1st"/>
    <property type="match status" value="1"/>
</dbReference>
<evidence type="ECO:0000256" key="3">
    <source>
        <dbReference type="ARBA" id="ARBA00022827"/>
    </source>
</evidence>
<evidence type="ECO:0008006" key="8">
    <source>
        <dbReference type="Google" id="ProtNLM"/>
    </source>
</evidence>
<evidence type="ECO:0000313" key="6">
    <source>
        <dbReference type="EMBL" id="EDK33607.1"/>
    </source>
</evidence>
<reference evidence="6 7" key="1">
    <citation type="journal article" date="2008" name="Proc. Natl. Acad. Sci. U.S.A.">
        <title>The genome of Clostridium kluyveri, a strict anaerobe with unique metabolic features.</title>
        <authorList>
            <person name="Seedorf H."/>
            <person name="Fricke W.F."/>
            <person name="Veith B."/>
            <person name="Brueggemann H."/>
            <person name="Liesegang H."/>
            <person name="Strittmatter A."/>
            <person name="Miethke M."/>
            <person name="Buckel W."/>
            <person name="Hinderberger J."/>
            <person name="Li F."/>
            <person name="Hagemeier C."/>
            <person name="Thauer R.K."/>
            <person name="Gottschalk G."/>
        </authorList>
    </citation>
    <scope>NUCLEOTIDE SEQUENCE [LARGE SCALE GENOMIC DNA]</scope>
    <source>
        <strain evidence="7">ATCC 8527 / DSM 555 / NCIMB 10680</strain>
    </source>
</reference>
<dbReference type="PRINTS" id="PR00368">
    <property type="entry name" value="FADPNR"/>
</dbReference>
<dbReference type="Gene3D" id="1.10.8.260">
    <property type="entry name" value="HI0933 insert domain-like"/>
    <property type="match status" value="1"/>
</dbReference>
<dbReference type="RefSeq" id="WP_012101957.1">
    <property type="nucleotide sequence ID" value="NC_009706.1"/>
</dbReference>
<dbReference type="Gene3D" id="3.50.50.60">
    <property type="entry name" value="FAD/NAD(P)-binding domain"/>
    <property type="match status" value="1"/>
</dbReference>
<dbReference type="eggNOG" id="COG2081">
    <property type="taxonomic scope" value="Bacteria"/>
</dbReference>
<dbReference type="PRINTS" id="PR00411">
    <property type="entry name" value="PNDRDTASEI"/>
</dbReference>
<dbReference type="PANTHER" id="PTHR42887">
    <property type="entry name" value="OS12G0638800 PROTEIN"/>
    <property type="match status" value="1"/>
</dbReference>
<protein>
    <recommendedName>
        <fullName evidence="8">FAD-dependent oxidoreductase</fullName>
    </recommendedName>
</protein>
<dbReference type="InterPro" id="IPR023166">
    <property type="entry name" value="BaiN-like_dom_sf"/>
</dbReference>
<dbReference type="SUPFAM" id="SSF51905">
    <property type="entry name" value="FAD/NAD(P)-binding domain"/>
    <property type="match status" value="1"/>
</dbReference>
<comment type="cofactor">
    <cofactor evidence="1">
        <name>FAD</name>
        <dbReference type="ChEBI" id="CHEBI:57692"/>
    </cofactor>
</comment>
<evidence type="ECO:0000259" key="4">
    <source>
        <dbReference type="Pfam" id="PF03486"/>
    </source>
</evidence>
<dbReference type="InterPro" id="IPR055178">
    <property type="entry name" value="RsdA/BaiN/AoA(So)-like_dom"/>
</dbReference>
<dbReference type="InterPro" id="IPR057661">
    <property type="entry name" value="RsdA/BaiN/AoA(So)_Rossmann"/>
</dbReference>
<dbReference type="AlphaFoldDB" id="A5N8H6"/>
<dbReference type="Gene3D" id="2.40.30.10">
    <property type="entry name" value="Translation factors"/>
    <property type="match status" value="1"/>
</dbReference>
<dbReference type="SUPFAM" id="SSF160996">
    <property type="entry name" value="HI0933 insert domain-like"/>
    <property type="match status" value="1"/>
</dbReference>
<dbReference type="EMBL" id="CP000673">
    <property type="protein sequence ID" value="EDK33607.1"/>
    <property type="molecule type" value="Genomic_DNA"/>
</dbReference>
<dbReference type="Pfam" id="PF03486">
    <property type="entry name" value="HI0933_like"/>
    <property type="match status" value="1"/>
</dbReference>
<organism evidence="6 7">
    <name type="scientific">Clostridium kluyveri (strain ATCC 8527 / DSM 555 / NBRC 12016 / NCIMB 10680 / K1)</name>
    <dbReference type="NCBI Taxonomy" id="431943"/>
    <lineage>
        <taxon>Bacteria</taxon>
        <taxon>Bacillati</taxon>
        <taxon>Bacillota</taxon>
        <taxon>Clostridia</taxon>
        <taxon>Eubacteriales</taxon>
        <taxon>Clostridiaceae</taxon>
        <taxon>Clostridium</taxon>
    </lineage>
</organism>
<evidence type="ECO:0000259" key="5">
    <source>
        <dbReference type="Pfam" id="PF22780"/>
    </source>
</evidence>
<name>A5N8H6_CLOK5</name>
<dbReference type="InterPro" id="IPR004792">
    <property type="entry name" value="BaiN-like"/>
</dbReference>
<sequence>MSKVIVIGGGPSGMMAAITAANRGFDTTLVEKNEKLGKKMFISGKGRCNITNSKDISEFFDHIPVNSHFLYSSLYSFTNKNTFEFFDDLGVNLKIERGGRVFPQSDKSSDLIKAMEKELIKKNVMIRFNSKIKKFISKDNFIRAVQLEDNSIIEGDLFILCTGGMSYPQTGSTGEGYKMAESLGHTITKITPALVPIEIEEDWIKILQGLSLKNIELSIVDSNNNILYREFGEMLFTHFGISGPVVLSSSRVVKNNRNLKAVINLKPALEFQELDRRLQREFLNYSNKSFKNSLGGLLPKKLIGIILDLCNIKLDKKCNSITRDERQDLAGLLQNFTMHIKGLRPIEEAIVTSGGVSVKEIDSSTMKSKIVSNLYFAGEIIDVDANTGGFNMQIALSTGFLAGSKIKNVLQI</sequence>
<evidence type="ECO:0000256" key="1">
    <source>
        <dbReference type="ARBA" id="ARBA00001974"/>
    </source>
</evidence>
<dbReference type="InterPro" id="IPR036188">
    <property type="entry name" value="FAD/NAD-bd_sf"/>
</dbReference>
<feature type="domain" description="RsdA/BaiN/AoA(So)-like Rossmann fold-like" evidence="4">
    <location>
        <begin position="3"/>
        <end position="404"/>
    </location>
</feature>
<dbReference type="PANTHER" id="PTHR42887:SF2">
    <property type="entry name" value="OS12G0638800 PROTEIN"/>
    <property type="match status" value="1"/>
</dbReference>
<gene>
    <name evidence="6" type="ordered locus">CKL_1565</name>
</gene>
<keyword evidence="7" id="KW-1185">Reference proteome</keyword>
<proteinExistence type="predicted"/>
<dbReference type="Proteomes" id="UP000002411">
    <property type="component" value="Chromosome"/>
</dbReference>
<accession>A5N8H6</accession>
<evidence type="ECO:0000256" key="2">
    <source>
        <dbReference type="ARBA" id="ARBA00022630"/>
    </source>
</evidence>
<dbReference type="NCBIfam" id="TIGR00275">
    <property type="entry name" value="aminoacetone oxidase family FAD-binding enzyme"/>
    <property type="match status" value="1"/>
</dbReference>
<dbReference type="STRING" id="431943.CKL_1565"/>
<keyword evidence="2" id="KW-0285">Flavoprotein</keyword>
<dbReference type="HOGENOM" id="CLU_025174_3_1_9"/>
<keyword evidence="3" id="KW-0274">FAD</keyword>
<evidence type="ECO:0000313" key="7">
    <source>
        <dbReference type="Proteomes" id="UP000002411"/>
    </source>
</evidence>
<feature type="domain" description="RsdA/BaiN/AoA(So)-like insert" evidence="5">
    <location>
        <begin position="192"/>
        <end position="351"/>
    </location>
</feature>